<dbReference type="Proteomes" id="UP000597762">
    <property type="component" value="Unassembled WGS sequence"/>
</dbReference>
<name>A0A812ESU7_ACAPH</name>
<dbReference type="InterPro" id="IPR026697">
    <property type="entry name" value="DNAAF6"/>
</dbReference>
<reference evidence="4" key="1">
    <citation type="submission" date="2021-01" db="EMBL/GenBank/DDBJ databases">
        <authorList>
            <person name="Li R."/>
            <person name="Bekaert M."/>
        </authorList>
    </citation>
    <scope>NUCLEOTIDE SEQUENCE</scope>
    <source>
        <strain evidence="4">Farmed</strain>
    </source>
</reference>
<protein>
    <submittedName>
        <fullName evidence="4">Protein PIH1D3</fullName>
    </submittedName>
</protein>
<dbReference type="GO" id="GO:0045505">
    <property type="term" value="F:dynein intermediate chain binding"/>
    <property type="evidence" value="ECO:0007669"/>
    <property type="project" value="TreeGrafter"/>
</dbReference>
<dbReference type="OrthoDB" id="25887at2759"/>
<comment type="similarity">
    <text evidence="1">Belongs to the PIH1 family.</text>
</comment>
<dbReference type="InterPro" id="IPR008978">
    <property type="entry name" value="HSP20-like_chaperone"/>
</dbReference>
<dbReference type="GO" id="GO:0051087">
    <property type="term" value="F:protein-folding chaperone binding"/>
    <property type="evidence" value="ECO:0007669"/>
    <property type="project" value="InterPro"/>
</dbReference>
<evidence type="ECO:0000256" key="2">
    <source>
        <dbReference type="SAM" id="MobiDB-lite"/>
    </source>
</evidence>
<dbReference type="AlphaFoldDB" id="A0A812ESU7"/>
<dbReference type="Pfam" id="PF18201">
    <property type="entry name" value="PIH1_CS"/>
    <property type="match status" value="1"/>
</dbReference>
<evidence type="ECO:0000313" key="4">
    <source>
        <dbReference type="EMBL" id="CAE1329074.1"/>
    </source>
</evidence>
<accession>A0A812ESU7</accession>
<evidence type="ECO:0000313" key="5">
    <source>
        <dbReference type="Proteomes" id="UP000597762"/>
    </source>
</evidence>
<evidence type="ECO:0000259" key="3">
    <source>
        <dbReference type="Pfam" id="PF18201"/>
    </source>
</evidence>
<dbReference type="EMBL" id="CAHIKZ030005546">
    <property type="protein sequence ID" value="CAE1329074.1"/>
    <property type="molecule type" value="Genomic_DNA"/>
</dbReference>
<dbReference type="PANTHER" id="PTHR21083:SF0">
    <property type="entry name" value="DYNEIN AXONEMAL ASSEMBLY FACTOR 6"/>
    <property type="match status" value="1"/>
</dbReference>
<evidence type="ECO:0000256" key="1">
    <source>
        <dbReference type="ARBA" id="ARBA00008511"/>
    </source>
</evidence>
<dbReference type="PANTHER" id="PTHR21083">
    <property type="entry name" value="TWISTER"/>
    <property type="match status" value="1"/>
</dbReference>
<gene>
    <name evidence="4" type="ORF">SPHA_78646</name>
</gene>
<sequence>MVTKFTRTSILEAINFGKNIFYRFYKMSFSVADIRSLANLLKQPEEDSDSDGEQLYQGSASLGPGNIGETKKQEKPTFKKDLSQSKDIWHPEEINAGSEFDSLSDPRPQPEYEILYKQSVTTEDIFLQMGNKTPNTSSCENMIIKIKLPNTEMKNITLDVKSIFLDVRTPKYKLGLHLPNPVKEQESTAQWDSDQESLIVTLKLNREFDFLNY</sequence>
<dbReference type="InterPro" id="IPR041442">
    <property type="entry name" value="PIH1D1/2/3_CS-like"/>
</dbReference>
<feature type="compositionally biased region" description="Basic and acidic residues" evidence="2">
    <location>
        <begin position="69"/>
        <end position="83"/>
    </location>
</feature>
<dbReference type="GO" id="GO:0005737">
    <property type="term" value="C:cytoplasm"/>
    <property type="evidence" value="ECO:0007669"/>
    <property type="project" value="TreeGrafter"/>
</dbReference>
<dbReference type="Gene3D" id="2.60.40.790">
    <property type="match status" value="1"/>
</dbReference>
<proteinExistence type="inferred from homology"/>
<feature type="domain" description="PIH1D1/2/3 CS-like" evidence="3">
    <location>
        <begin position="109"/>
        <end position="203"/>
    </location>
</feature>
<dbReference type="GO" id="GO:0070286">
    <property type="term" value="P:axonemal dynein complex assembly"/>
    <property type="evidence" value="ECO:0007669"/>
    <property type="project" value="InterPro"/>
</dbReference>
<organism evidence="4 5">
    <name type="scientific">Acanthosepion pharaonis</name>
    <name type="common">Pharaoh cuttlefish</name>
    <name type="synonym">Sepia pharaonis</name>
    <dbReference type="NCBI Taxonomy" id="158019"/>
    <lineage>
        <taxon>Eukaryota</taxon>
        <taxon>Metazoa</taxon>
        <taxon>Spiralia</taxon>
        <taxon>Lophotrochozoa</taxon>
        <taxon>Mollusca</taxon>
        <taxon>Cephalopoda</taxon>
        <taxon>Coleoidea</taxon>
        <taxon>Decapodiformes</taxon>
        <taxon>Sepiida</taxon>
        <taxon>Sepiina</taxon>
        <taxon>Sepiidae</taxon>
        <taxon>Acanthosepion</taxon>
    </lineage>
</organism>
<dbReference type="SUPFAM" id="SSF49764">
    <property type="entry name" value="HSP20-like chaperones"/>
    <property type="match status" value="1"/>
</dbReference>
<keyword evidence="5" id="KW-1185">Reference proteome</keyword>
<feature type="region of interest" description="Disordered" evidence="2">
    <location>
        <begin position="44"/>
        <end position="83"/>
    </location>
</feature>
<comment type="caution">
    <text evidence="4">The sequence shown here is derived from an EMBL/GenBank/DDBJ whole genome shotgun (WGS) entry which is preliminary data.</text>
</comment>